<organism evidence="1 2">
    <name type="scientific">ssRNA phage SRR5466725_7</name>
    <dbReference type="NCBI Taxonomy" id="2786426"/>
    <lineage>
        <taxon>Viruses</taxon>
        <taxon>Riboviria</taxon>
        <taxon>Orthornavirae</taxon>
        <taxon>Lenarviricota</taxon>
        <taxon>Leviviricetes</taxon>
        <taxon>Timlovirales</taxon>
        <taxon>Blumeviridae</taxon>
        <taxon>Bonghivirus</taxon>
        <taxon>Bonghivirus borborenecus</taxon>
    </lineage>
</organism>
<proteinExistence type="predicted"/>
<gene>
    <name evidence="1" type="primary">SRR5466725_7_1</name>
</gene>
<evidence type="ECO:0000313" key="2">
    <source>
        <dbReference type="Proteomes" id="UP000682963"/>
    </source>
</evidence>
<dbReference type="KEGG" id="vg:80399368"/>
<dbReference type="GeneID" id="80399368"/>
<name>A0A8S5L3Z7_9VIRU</name>
<protein>
    <submittedName>
        <fullName evidence="1">Maturation protein</fullName>
    </submittedName>
</protein>
<dbReference type="RefSeq" id="YP_010770141.1">
    <property type="nucleotide sequence ID" value="NC_074176.1"/>
</dbReference>
<keyword evidence="2" id="KW-1185">Reference proteome</keyword>
<accession>A0A8S5L3Z7</accession>
<reference evidence="1" key="1">
    <citation type="submission" date="2020-09" db="EMBL/GenBank/DDBJ databases">
        <title>Leviviricetes taxonomy.</title>
        <authorList>
            <person name="Stockdale S.R."/>
            <person name="Callanan J."/>
            <person name="Adriaenssens E.M."/>
            <person name="Kuhn J.H."/>
            <person name="Rumnieks J."/>
            <person name="Shkoporov A."/>
            <person name="Draper L.A."/>
            <person name="Ross P."/>
            <person name="Hill C."/>
        </authorList>
    </citation>
    <scope>NUCLEOTIDE SEQUENCE</scope>
</reference>
<evidence type="ECO:0000313" key="1">
    <source>
        <dbReference type="EMBL" id="DAD52416.1"/>
    </source>
</evidence>
<sequence>MVSQTNCLVVKTLSTSACTYECYFTCDGLFKGVVAARLQLRPIGPVYVNSDGPTEFNIDYIYGSLEDSKGRNSENFCSHLKYTGEAVARRRDENRSLVQYGTEQKLGISTGDEPVQDGRIFAASGMWYNTKKYYGPAAQTSGAFLIGPYSSTTGTYNPEGSLKEDTRKILIIDEMSGTYESRNLFWTPREGTTGTVTKVYQAITLGAVTVGADGRITATVTLETRTQIYKGSRIPNDQFPSTYLESDETTYQTRPARVLVRRFPNGISTYGFGEIALACRHISTSLMLNRPKLDSELAGKAIDSQIGSLSANNIENAVQLRKGPLPLDAIRKASRDMTGALASLYLWWRYVVKTSIKDFRELLSLSEMRVKQARAFSGKWIRARSADTLVTEIPLLGDVAWHRHFRIYFRSSFDGGTPLLRLRALGLHPGLAQAWDLIPYSFVKDWFFSVQDALKSIDDQIAFSSLRLGRGVYSAKCFEPLARFEHFSKLCGGSATIGYYYRTPHSYLPLTLDLKGVPVRQWWQAGLALCVANRNA</sequence>
<dbReference type="Proteomes" id="UP000682963">
    <property type="component" value="Segment"/>
</dbReference>
<dbReference type="EMBL" id="BK014097">
    <property type="protein sequence ID" value="DAD52416.1"/>
    <property type="molecule type" value="Genomic_RNA"/>
</dbReference>